<proteinExistence type="predicted"/>
<dbReference type="Gene3D" id="1.10.1200.10">
    <property type="entry name" value="ACP-like"/>
    <property type="match status" value="1"/>
</dbReference>
<evidence type="ECO:0000313" key="1">
    <source>
        <dbReference type="EMBL" id="RGV33117.1"/>
    </source>
</evidence>
<accession>A0A412WZ86</accession>
<dbReference type="SUPFAM" id="SSF47336">
    <property type="entry name" value="ACP-like"/>
    <property type="match status" value="1"/>
</dbReference>
<dbReference type="Proteomes" id="UP000283589">
    <property type="component" value="Unassembled WGS sequence"/>
</dbReference>
<name>A0A412WZ86_9BACT</name>
<protein>
    <submittedName>
        <fullName evidence="1">Acyl carrier protein</fullName>
    </submittedName>
</protein>
<sequence>MENVKKYNVIFMEVFSVGEEVLNDEFKQGNVENWNSIHQLNLVSYIEESFDVMLDTEDILGLTSYSKGKEILVSKYNINF</sequence>
<comment type="caution">
    <text evidence="1">The sequence shown here is derived from an EMBL/GenBank/DDBJ whole genome shotgun (WGS) entry which is preliminary data.</text>
</comment>
<dbReference type="AlphaFoldDB" id="A0A412WZ86"/>
<organism evidence="1 2">
    <name type="scientific">Butyricimonas virosa</name>
    <dbReference type="NCBI Taxonomy" id="544645"/>
    <lineage>
        <taxon>Bacteria</taxon>
        <taxon>Pseudomonadati</taxon>
        <taxon>Bacteroidota</taxon>
        <taxon>Bacteroidia</taxon>
        <taxon>Bacteroidales</taxon>
        <taxon>Odoribacteraceae</taxon>
        <taxon>Butyricimonas</taxon>
    </lineage>
</organism>
<gene>
    <name evidence="1" type="ORF">DWW18_12040</name>
</gene>
<dbReference type="RefSeq" id="WP_118260766.1">
    <property type="nucleotide sequence ID" value="NZ_CALBWO010000036.1"/>
</dbReference>
<dbReference type="EMBL" id="QRZA01000015">
    <property type="protein sequence ID" value="RGV33117.1"/>
    <property type="molecule type" value="Genomic_DNA"/>
</dbReference>
<reference evidence="1 2" key="1">
    <citation type="submission" date="2018-08" db="EMBL/GenBank/DDBJ databases">
        <title>A genome reference for cultivated species of the human gut microbiota.</title>
        <authorList>
            <person name="Zou Y."/>
            <person name="Xue W."/>
            <person name="Luo G."/>
        </authorList>
    </citation>
    <scope>NUCLEOTIDE SEQUENCE [LARGE SCALE GENOMIC DNA]</scope>
    <source>
        <strain evidence="1 2">AF14-49</strain>
    </source>
</reference>
<evidence type="ECO:0000313" key="2">
    <source>
        <dbReference type="Proteomes" id="UP000283589"/>
    </source>
</evidence>
<dbReference type="InterPro" id="IPR036736">
    <property type="entry name" value="ACP-like_sf"/>
</dbReference>